<dbReference type="Proteomes" id="UP001056429">
    <property type="component" value="Unassembled WGS sequence"/>
</dbReference>
<feature type="domain" description="NodB homology" evidence="2">
    <location>
        <begin position="163"/>
        <end position="347"/>
    </location>
</feature>
<dbReference type="PANTHER" id="PTHR10587">
    <property type="entry name" value="GLYCOSYL TRANSFERASE-RELATED"/>
    <property type="match status" value="1"/>
</dbReference>
<dbReference type="GO" id="GO:0005975">
    <property type="term" value="P:carbohydrate metabolic process"/>
    <property type="evidence" value="ECO:0007669"/>
    <property type="project" value="InterPro"/>
</dbReference>
<evidence type="ECO:0000256" key="1">
    <source>
        <dbReference type="SAM" id="MobiDB-lite"/>
    </source>
</evidence>
<accession>A0A9J6P8Z3</accession>
<dbReference type="GO" id="GO:0016810">
    <property type="term" value="F:hydrolase activity, acting on carbon-nitrogen (but not peptide) bonds"/>
    <property type="evidence" value="ECO:0007669"/>
    <property type="project" value="InterPro"/>
</dbReference>
<keyword evidence="4" id="KW-1185">Reference proteome</keyword>
<protein>
    <submittedName>
        <fullName evidence="3">Polysaccharide deacetylase</fullName>
    </submittedName>
</protein>
<dbReference type="EMBL" id="JAGSOJ010000004">
    <property type="protein sequence ID" value="MCM1991981.1"/>
    <property type="molecule type" value="Genomic_DNA"/>
</dbReference>
<dbReference type="InterPro" id="IPR011330">
    <property type="entry name" value="Glyco_hydro/deAcase_b/a-brl"/>
</dbReference>
<dbReference type="SUPFAM" id="SSF88713">
    <property type="entry name" value="Glycoside hydrolase/deacetylase"/>
    <property type="match status" value="1"/>
</dbReference>
<gene>
    <name evidence="3" type="ORF">KDK92_19745</name>
</gene>
<evidence type="ECO:0000313" key="3">
    <source>
        <dbReference type="EMBL" id="MCM1991981.1"/>
    </source>
</evidence>
<evidence type="ECO:0000313" key="4">
    <source>
        <dbReference type="Proteomes" id="UP001056429"/>
    </source>
</evidence>
<dbReference type="Pfam" id="PF01522">
    <property type="entry name" value="Polysacc_deac_1"/>
    <property type="match status" value="1"/>
</dbReference>
<dbReference type="PROSITE" id="PS51677">
    <property type="entry name" value="NODB"/>
    <property type="match status" value="1"/>
</dbReference>
<organism evidence="3 4">
    <name type="scientific">Oceanirhabdus seepicola</name>
    <dbReference type="NCBI Taxonomy" id="2828781"/>
    <lineage>
        <taxon>Bacteria</taxon>
        <taxon>Bacillati</taxon>
        <taxon>Bacillota</taxon>
        <taxon>Clostridia</taxon>
        <taxon>Eubacteriales</taxon>
        <taxon>Clostridiaceae</taxon>
        <taxon>Oceanirhabdus</taxon>
    </lineage>
</organism>
<name>A0A9J6P8Z3_9CLOT</name>
<sequence length="357" mass="40897">MRRWIRGFVLLLMVLTIGVKPVKAIENEIKELKCNNESIKAMENIEYVIKTDGDDLIKLDFKVFDHNKKEILNYFQNSSPPFFAGDSIDIDLKFNENGIYYIIVYLKKFGSDEVVHEKEYKVNCGNVSEESDTPEKTPAKNDTSNNNSSKKEDVNKDVARGEKIAYLTFDDGPSANTYKILDILDKYNIKATFFVLGKNAENNKTILKKIHENGHVIGNHSYSHEYKYIYSDVDNLISEINKTDEIIKSVIQGYDNKIFRFPGGSFHRTEGKKAVDELGYKHFNWHIDSGDTRASLVPANQIKENVINNLWKKKIVILFHDAGGKKTTPDALPGIIEELIDRGYRFEALVEDSFKSF</sequence>
<reference evidence="3" key="1">
    <citation type="journal article" date="2021" name="mSystems">
        <title>Bacteria and Archaea Synergistically Convert Glycine Betaine to Biogenic Methane in the Formosa Cold Seep of the South China Sea.</title>
        <authorList>
            <person name="Li L."/>
            <person name="Zhang W."/>
            <person name="Zhang S."/>
            <person name="Song L."/>
            <person name="Sun Q."/>
            <person name="Zhang H."/>
            <person name="Xiang H."/>
            <person name="Dong X."/>
        </authorList>
    </citation>
    <scope>NUCLEOTIDE SEQUENCE</scope>
    <source>
        <strain evidence="3">ZWT</strain>
    </source>
</reference>
<dbReference type="AlphaFoldDB" id="A0A9J6P8Z3"/>
<dbReference type="RefSeq" id="WP_250861113.1">
    <property type="nucleotide sequence ID" value="NZ_JAGSOJ010000004.1"/>
</dbReference>
<dbReference type="InterPro" id="IPR050248">
    <property type="entry name" value="Polysacc_deacetylase_ArnD"/>
</dbReference>
<dbReference type="PANTHER" id="PTHR10587:SF125">
    <property type="entry name" value="POLYSACCHARIDE DEACETYLASE YHEN-RELATED"/>
    <property type="match status" value="1"/>
</dbReference>
<dbReference type="InterPro" id="IPR002509">
    <property type="entry name" value="NODB_dom"/>
</dbReference>
<dbReference type="CDD" id="cd10944">
    <property type="entry name" value="CE4_SmPgdA_like"/>
    <property type="match status" value="1"/>
</dbReference>
<reference evidence="3" key="2">
    <citation type="submission" date="2021-04" db="EMBL/GenBank/DDBJ databases">
        <authorList>
            <person name="Dong X."/>
        </authorList>
    </citation>
    <scope>NUCLEOTIDE SEQUENCE</scope>
    <source>
        <strain evidence="3">ZWT</strain>
    </source>
</reference>
<comment type="caution">
    <text evidence="3">The sequence shown here is derived from an EMBL/GenBank/DDBJ whole genome shotgun (WGS) entry which is preliminary data.</text>
</comment>
<feature type="region of interest" description="Disordered" evidence="1">
    <location>
        <begin position="126"/>
        <end position="155"/>
    </location>
</feature>
<proteinExistence type="predicted"/>
<dbReference type="Gene3D" id="3.20.20.370">
    <property type="entry name" value="Glycoside hydrolase/deacetylase"/>
    <property type="match status" value="1"/>
</dbReference>
<evidence type="ECO:0000259" key="2">
    <source>
        <dbReference type="PROSITE" id="PS51677"/>
    </source>
</evidence>